<evidence type="ECO:0000256" key="2">
    <source>
        <dbReference type="ARBA" id="ARBA00022475"/>
    </source>
</evidence>
<keyword evidence="5 6" id="KW-0472">Membrane</keyword>
<dbReference type="PANTHER" id="PTHR30561">
    <property type="entry name" value="SMR FAMILY PROTON-DEPENDENT DRUG EFFLUX TRANSPORTER SUGE"/>
    <property type="match status" value="1"/>
</dbReference>
<proteinExistence type="predicted"/>
<feature type="transmembrane region" description="Helical" evidence="6">
    <location>
        <begin position="45"/>
        <end position="62"/>
    </location>
</feature>
<dbReference type="InterPro" id="IPR000390">
    <property type="entry name" value="Small_drug/metabolite_transptr"/>
</dbReference>
<protein>
    <submittedName>
        <fullName evidence="7">4-amino-4-deoxy-L-arabinose-phosphoundecaprenol flippase subunit ArnE</fullName>
    </submittedName>
</protein>
<evidence type="ECO:0000256" key="4">
    <source>
        <dbReference type="ARBA" id="ARBA00022989"/>
    </source>
</evidence>
<reference evidence="7 8" key="1">
    <citation type="submission" date="2014-02" db="EMBL/GenBank/DDBJ databases">
        <title>Expanding our view of genomic diversity in Candidatus Accumulibacter clades.</title>
        <authorList>
            <person name="Skennerton C.T."/>
            <person name="Barr J.J."/>
            <person name="Slater F.R."/>
            <person name="Bond P.L."/>
            <person name="Tyson G.W."/>
        </authorList>
    </citation>
    <scope>NUCLEOTIDE SEQUENCE [LARGE SCALE GENOMIC DNA]</scope>
    <source>
        <strain evidence="8">BA-92</strain>
    </source>
</reference>
<evidence type="ECO:0000256" key="6">
    <source>
        <dbReference type="SAM" id="Phobius"/>
    </source>
</evidence>
<sequence>MKTFFSLAGMILCMTSSQVLLKFAGQHSANHASVLDGFVRNPWLWAALGASIGGIGCWLLTLRRLPLSAAYPWTALIYFITPLAGVWFFAEVLTGRYLFGLTLVLAGVLLTTRGVISR</sequence>
<keyword evidence="3 6" id="KW-0812">Transmembrane</keyword>
<name>A0A011QGD3_9PROT</name>
<evidence type="ECO:0000256" key="1">
    <source>
        <dbReference type="ARBA" id="ARBA00004651"/>
    </source>
</evidence>
<dbReference type="InterPro" id="IPR037185">
    <property type="entry name" value="EmrE-like"/>
</dbReference>
<dbReference type="EMBL" id="JEMX01000088">
    <property type="protein sequence ID" value="EXI77879.1"/>
    <property type="molecule type" value="Genomic_DNA"/>
</dbReference>
<accession>A0A011QGD3</accession>
<evidence type="ECO:0000256" key="5">
    <source>
        <dbReference type="ARBA" id="ARBA00023136"/>
    </source>
</evidence>
<dbReference type="SUPFAM" id="SSF103481">
    <property type="entry name" value="Multidrug resistance efflux transporter EmrE"/>
    <property type="match status" value="1"/>
</dbReference>
<comment type="subcellular location">
    <subcellularLocation>
        <location evidence="1">Cell membrane</location>
        <topology evidence="1">Multi-pass membrane protein</topology>
    </subcellularLocation>
</comment>
<dbReference type="GO" id="GO:0022857">
    <property type="term" value="F:transmembrane transporter activity"/>
    <property type="evidence" value="ECO:0007669"/>
    <property type="project" value="InterPro"/>
</dbReference>
<dbReference type="PANTHER" id="PTHR30561:SF9">
    <property type="entry name" value="4-AMINO-4-DEOXY-L-ARABINOSE-PHOSPHOUNDECAPRENOL FLIPPASE SUBUNIT ARNF-RELATED"/>
    <property type="match status" value="1"/>
</dbReference>
<keyword evidence="4 6" id="KW-1133">Transmembrane helix</keyword>
<keyword evidence="2" id="KW-1003">Cell membrane</keyword>
<organism evidence="7 8">
    <name type="scientific">Candidatus Accumulibacter appositus</name>
    <dbReference type="NCBI Taxonomy" id="1454003"/>
    <lineage>
        <taxon>Bacteria</taxon>
        <taxon>Pseudomonadati</taxon>
        <taxon>Pseudomonadota</taxon>
        <taxon>Betaproteobacteria</taxon>
        <taxon>Candidatus Accumulibacter</taxon>
    </lineage>
</organism>
<dbReference type="PATRIC" id="fig|1454003.3.peg.3569"/>
<gene>
    <name evidence="7" type="ORF">AW10_03514</name>
</gene>
<dbReference type="Proteomes" id="UP000021816">
    <property type="component" value="Unassembled WGS sequence"/>
</dbReference>
<comment type="caution">
    <text evidence="7">The sequence shown here is derived from an EMBL/GenBank/DDBJ whole genome shotgun (WGS) entry which is preliminary data.</text>
</comment>
<dbReference type="GO" id="GO:0005886">
    <property type="term" value="C:plasma membrane"/>
    <property type="evidence" value="ECO:0007669"/>
    <property type="project" value="UniProtKB-SubCell"/>
</dbReference>
<dbReference type="AlphaFoldDB" id="A0A011QGD3"/>
<evidence type="ECO:0000313" key="8">
    <source>
        <dbReference type="Proteomes" id="UP000021816"/>
    </source>
</evidence>
<evidence type="ECO:0000313" key="7">
    <source>
        <dbReference type="EMBL" id="EXI77879.1"/>
    </source>
</evidence>
<dbReference type="STRING" id="1454003.AW10_03514"/>
<evidence type="ECO:0000256" key="3">
    <source>
        <dbReference type="ARBA" id="ARBA00022692"/>
    </source>
</evidence>
<dbReference type="Gene3D" id="1.10.3730.20">
    <property type="match status" value="1"/>
</dbReference>
<feature type="transmembrane region" description="Helical" evidence="6">
    <location>
        <begin position="69"/>
        <end position="90"/>
    </location>
</feature>
<feature type="transmembrane region" description="Helical" evidence="6">
    <location>
        <begin position="96"/>
        <end position="116"/>
    </location>
</feature>